<feature type="compositionally biased region" description="Low complexity" evidence="1">
    <location>
        <begin position="316"/>
        <end position="333"/>
    </location>
</feature>
<dbReference type="Proteomes" id="UP000663193">
    <property type="component" value="Chromosome 1"/>
</dbReference>
<organism evidence="2 3">
    <name type="scientific">Phaeosphaeria nodorum (strain SN15 / ATCC MYA-4574 / FGSC 10173)</name>
    <name type="common">Glume blotch fungus</name>
    <name type="synonym">Parastagonospora nodorum</name>
    <dbReference type="NCBI Taxonomy" id="321614"/>
    <lineage>
        <taxon>Eukaryota</taxon>
        <taxon>Fungi</taxon>
        <taxon>Dikarya</taxon>
        <taxon>Ascomycota</taxon>
        <taxon>Pezizomycotina</taxon>
        <taxon>Dothideomycetes</taxon>
        <taxon>Pleosporomycetidae</taxon>
        <taxon>Pleosporales</taxon>
        <taxon>Pleosporineae</taxon>
        <taxon>Phaeosphaeriaceae</taxon>
        <taxon>Parastagonospora</taxon>
    </lineage>
</organism>
<feature type="compositionally biased region" description="Low complexity" evidence="1">
    <location>
        <begin position="425"/>
        <end position="434"/>
    </location>
</feature>
<evidence type="ECO:0000313" key="3">
    <source>
        <dbReference type="Proteomes" id="UP000663193"/>
    </source>
</evidence>
<dbReference type="VEuPathDB" id="FungiDB:JI435_000110"/>
<reference evidence="3" key="1">
    <citation type="journal article" date="2021" name="BMC Genomics">
        <title>Chromosome-level genome assembly and manually-curated proteome of model necrotroph Parastagonospora nodorum Sn15 reveals a genome-wide trove of candidate effector homologs, and redundancy of virulence-related functions within an accessory chromosome.</title>
        <authorList>
            <person name="Bertazzoni S."/>
            <person name="Jones D.A.B."/>
            <person name="Phan H.T."/>
            <person name="Tan K.-C."/>
            <person name="Hane J.K."/>
        </authorList>
    </citation>
    <scope>NUCLEOTIDE SEQUENCE [LARGE SCALE GENOMIC DNA]</scope>
    <source>
        <strain evidence="3">SN15 / ATCC MYA-4574 / FGSC 10173)</strain>
    </source>
</reference>
<feature type="region of interest" description="Disordered" evidence="1">
    <location>
        <begin position="1"/>
        <end position="531"/>
    </location>
</feature>
<feature type="compositionally biased region" description="Basic and acidic residues" evidence="1">
    <location>
        <begin position="759"/>
        <end position="792"/>
    </location>
</feature>
<feature type="compositionally biased region" description="Basic and acidic residues" evidence="1">
    <location>
        <begin position="601"/>
        <end position="619"/>
    </location>
</feature>
<feature type="region of interest" description="Disordered" evidence="1">
    <location>
        <begin position="649"/>
        <end position="691"/>
    </location>
</feature>
<feature type="compositionally biased region" description="Low complexity" evidence="1">
    <location>
        <begin position="655"/>
        <end position="678"/>
    </location>
</feature>
<feature type="compositionally biased region" description="Low complexity" evidence="1">
    <location>
        <begin position="495"/>
        <end position="508"/>
    </location>
</feature>
<dbReference type="AlphaFoldDB" id="A0A7U2ER92"/>
<gene>
    <name evidence="2" type="ORF">JI435_000110</name>
</gene>
<feature type="region of interest" description="Disordered" evidence="1">
    <location>
        <begin position="558"/>
        <end position="619"/>
    </location>
</feature>
<dbReference type="OrthoDB" id="5407458at2759"/>
<dbReference type="EMBL" id="CP069023">
    <property type="protein sequence ID" value="QRC90498.1"/>
    <property type="molecule type" value="Genomic_DNA"/>
</dbReference>
<accession>A0A7U2ER92</accession>
<protein>
    <submittedName>
        <fullName evidence="2">Uncharacterized protein</fullName>
    </submittedName>
</protein>
<name>A0A7U2ER92_PHANO</name>
<keyword evidence="3" id="KW-1185">Reference proteome</keyword>
<feature type="region of interest" description="Disordered" evidence="1">
    <location>
        <begin position="751"/>
        <end position="805"/>
    </location>
</feature>
<feature type="compositionally biased region" description="Low complexity" evidence="1">
    <location>
        <begin position="73"/>
        <end position="111"/>
    </location>
</feature>
<feature type="compositionally biased region" description="Polar residues" evidence="1">
    <location>
        <begin position="296"/>
        <end position="308"/>
    </location>
</feature>
<evidence type="ECO:0000256" key="1">
    <source>
        <dbReference type="SAM" id="MobiDB-lite"/>
    </source>
</evidence>
<feature type="compositionally biased region" description="Basic and acidic residues" evidence="1">
    <location>
        <begin position="160"/>
        <end position="176"/>
    </location>
</feature>
<dbReference type="PANTHER" id="PTHR38166:SF1">
    <property type="entry name" value="C2H2-TYPE DOMAIN-CONTAINING PROTEIN"/>
    <property type="match status" value="1"/>
</dbReference>
<feature type="compositionally biased region" description="Pro residues" evidence="1">
    <location>
        <begin position="277"/>
        <end position="293"/>
    </location>
</feature>
<feature type="compositionally biased region" description="Polar residues" evidence="1">
    <location>
        <begin position="31"/>
        <end position="43"/>
    </location>
</feature>
<sequence>MTSLEPYQAHVEDYHSDDSDGGPVTVESFPRRSSPTAQANVSTKRSKDLNAEKAPVLEKMAPNSDMRSDSGYSSITAASKSSADSAPSASSRSPPAVPVTAAPPVSQSPAPKARRQTTVGGEVRHHSNESSPRQSHKPLSRTASVSSKPQRPAHQRRPTITRERRDTKDAECRDPNCTDCGLNTLPPRARRPELQQTASTRNVAGYPSETMSQRSDPNPYYSPPSPVYNRQPAPYASQGPAVVQTARTRRSSSTAGTRPPRPQSFAGEPSSFWAPGMPAPYPSPPQERGPPPSFSAYQSMQNMPNMQHLQYPHHIPPYMGAQQGGYYPQQAQQFDSQQRPPLSARGSSSYGHSQPPPIITQDDTSKYSARYGQPPTPNEQHYNRGANPTLPKPKLLQYGEPDADEDSSSDSEYTEDEEHEREVRQQQQVRAARALMPPPKMKRDQSQRRPALTHAKTTQVVERLENDRRDKRRQSIVVPDRAVPRERQRERAPTVSAAPSRRPSVSRPPVHRSTQSEYDTRQARIVVNDSRNNRRKSYQVYDKTYDDFVRDRVAEEQYKAERQREKRASRVLMQEQYIPGQYEEDESEEEAPRVLPHRQRAKTESDPRKGKARTVEVKNKKAELSAEEYINATRGSRDPYADQISKVALKRASRKPSLPSDSGSSQSNGSGRASQSNRTTMTSATNNEIRLRVDGTMPLSLQLSGDMEGRTLQLVPAEGGMTDLVIGGGNARGNDSVYRSERGTVQVNNNRRSLIAGQGRRDAEDASERSTRSARSRRDRDEIREIRDERAPILRRTRPTTTYRN</sequence>
<feature type="compositionally biased region" description="Acidic residues" evidence="1">
    <location>
        <begin position="401"/>
        <end position="419"/>
    </location>
</feature>
<feature type="compositionally biased region" description="Polar residues" evidence="1">
    <location>
        <begin position="679"/>
        <end position="688"/>
    </location>
</feature>
<dbReference type="PANTHER" id="PTHR38166">
    <property type="entry name" value="C2H2-TYPE DOMAIN-CONTAINING PROTEIN-RELATED"/>
    <property type="match status" value="1"/>
</dbReference>
<feature type="compositionally biased region" description="Basic and acidic residues" evidence="1">
    <location>
        <begin position="558"/>
        <end position="568"/>
    </location>
</feature>
<proteinExistence type="predicted"/>
<feature type="compositionally biased region" description="Polar residues" evidence="1">
    <location>
        <begin position="334"/>
        <end position="352"/>
    </location>
</feature>
<evidence type="ECO:0000313" key="2">
    <source>
        <dbReference type="EMBL" id="QRC90498.1"/>
    </source>
</evidence>
<feature type="compositionally biased region" description="Basic and acidic residues" evidence="1">
    <location>
        <begin position="482"/>
        <end position="492"/>
    </location>
</feature>